<sequence>MRVCATLLLSALALLVTPAAPAVPPPSSRVLSADLRVSAPTSKLILRVPRVGRWTATCPAASGTVGVRFVADHLLATSDIVVARSSGPPLGLRVDAGDTVLAEPPAAVLSQRWQIAPFASAQVHVTAATVVARRVDESQCSASVVAVIGPDQGATVTG</sequence>
<feature type="chain" id="PRO_5040862688" evidence="1">
    <location>
        <begin position="23"/>
        <end position="158"/>
    </location>
</feature>
<dbReference type="EMBL" id="JAPDOD010000015">
    <property type="protein sequence ID" value="MDA0161959.1"/>
    <property type="molecule type" value="Genomic_DNA"/>
</dbReference>
<dbReference type="Proteomes" id="UP001149140">
    <property type="component" value="Unassembled WGS sequence"/>
</dbReference>
<proteinExistence type="predicted"/>
<name>A0A9X3MSR9_9ACTN</name>
<accession>A0A9X3MSR9</accession>
<dbReference type="RefSeq" id="WP_270041194.1">
    <property type="nucleotide sequence ID" value="NZ_JAPDOD010000015.1"/>
</dbReference>
<reference evidence="2" key="1">
    <citation type="submission" date="2022-10" db="EMBL/GenBank/DDBJ databases">
        <title>The WGS of Solirubrobacter ginsenosidimutans DSM 21036.</title>
        <authorList>
            <person name="Jiang Z."/>
        </authorList>
    </citation>
    <scope>NUCLEOTIDE SEQUENCE</scope>
    <source>
        <strain evidence="2">DSM 21036</strain>
    </source>
</reference>
<organism evidence="2 3">
    <name type="scientific">Solirubrobacter ginsenosidimutans</name>
    <dbReference type="NCBI Taxonomy" id="490573"/>
    <lineage>
        <taxon>Bacteria</taxon>
        <taxon>Bacillati</taxon>
        <taxon>Actinomycetota</taxon>
        <taxon>Thermoleophilia</taxon>
        <taxon>Solirubrobacterales</taxon>
        <taxon>Solirubrobacteraceae</taxon>
        <taxon>Solirubrobacter</taxon>
    </lineage>
</organism>
<keyword evidence="1" id="KW-0732">Signal</keyword>
<protein>
    <submittedName>
        <fullName evidence="2">Uncharacterized protein</fullName>
    </submittedName>
</protein>
<evidence type="ECO:0000313" key="2">
    <source>
        <dbReference type="EMBL" id="MDA0161959.1"/>
    </source>
</evidence>
<comment type="caution">
    <text evidence="2">The sequence shown here is derived from an EMBL/GenBank/DDBJ whole genome shotgun (WGS) entry which is preliminary data.</text>
</comment>
<evidence type="ECO:0000256" key="1">
    <source>
        <dbReference type="SAM" id="SignalP"/>
    </source>
</evidence>
<keyword evidence="3" id="KW-1185">Reference proteome</keyword>
<dbReference type="AlphaFoldDB" id="A0A9X3MSR9"/>
<gene>
    <name evidence="2" type="ORF">OM076_16920</name>
</gene>
<feature type="signal peptide" evidence="1">
    <location>
        <begin position="1"/>
        <end position="22"/>
    </location>
</feature>
<evidence type="ECO:0000313" key="3">
    <source>
        <dbReference type="Proteomes" id="UP001149140"/>
    </source>
</evidence>